<dbReference type="Proteomes" id="UP000469670">
    <property type="component" value="Unassembled WGS sequence"/>
</dbReference>
<evidence type="ECO:0000313" key="2">
    <source>
        <dbReference type="Proteomes" id="UP000469670"/>
    </source>
</evidence>
<name>A0A7K3RZM9_9ACTN</name>
<feature type="non-terminal residue" evidence="1">
    <location>
        <position position="76"/>
    </location>
</feature>
<gene>
    <name evidence="1" type="ORF">G3I50_20990</name>
</gene>
<feature type="non-terminal residue" evidence="1">
    <location>
        <position position="1"/>
    </location>
</feature>
<proteinExistence type="predicted"/>
<dbReference type="EMBL" id="JAAGMP010000938">
    <property type="protein sequence ID" value="NEC20695.1"/>
    <property type="molecule type" value="Genomic_DNA"/>
</dbReference>
<accession>A0A7K3RZM9</accession>
<sequence length="76" mass="8182">IVARPLVRQVSHLARGENALVLIGPDRVPDAVLAGILEGARDRTGLEHRLARLPGLYHVVARLSGRSWIRGTATGL</sequence>
<comment type="caution">
    <text evidence="1">The sequence shown here is derived from an EMBL/GenBank/DDBJ whole genome shotgun (WGS) entry which is preliminary data.</text>
</comment>
<organism evidence="1 2">
    <name type="scientific">Streptomyces parvus</name>
    <dbReference type="NCBI Taxonomy" id="66428"/>
    <lineage>
        <taxon>Bacteria</taxon>
        <taxon>Bacillati</taxon>
        <taxon>Actinomycetota</taxon>
        <taxon>Actinomycetes</taxon>
        <taxon>Kitasatosporales</taxon>
        <taxon>Streptomycetaceae</taxon>
        <taxon>Streptomyces</taxon>
    </lineage>
</organism>
<evidence type="ECO:0000313" key="1">
    <source>
        <dbReference type="EMBL" id="NEC20695.1"/>
    </source>
</evidence>
<dbReference type="AlphaFoldDB" id="A0A7K3RZM9"/>
<reference evidence="1 2" key="1">
    <citation type="submission" date="2020-01" db="EMBL/GenBank/DDBJ databases">
        <title>Insect and environment-associated Actinomycetes.</title>
        <authorList>
            <person name="Currrie C."/>
            <person name="Chevrette M."/>
            <person name="Carlson C."/>
            <person name="Stubbendieck R."/>
            <person name="Wendt-Pienkowski E."/>
        </authorList>
    </citation>
    <scope>NUCLEOTIDE SEQUENCE [LARGE SCALE GENOMIC DNA]</scope>
    <source>
        <strain evidence="1 2">SID7590</strain>
    </source>
</reference>
<protein>
    <submittedName>
        <fullName evidence="1">Asparagine synthase</fullName>
    </submittedName>
</protein>